<keyword evidence="3" id="KW-1185">Reference proteome</keyword>
<organism evidence="2 3">
    <name type="scientific">Rhodonellum ikkaensis</name>
    <dbReference type="NCBI Taxonomy" id="336829"/>
    <lineage>
        <taxon>Bacteria</taxon>
        <taxon>Pseudomonadati</taxon>
        <taxon>Bacteroidota</taxon>
        <taxon>Cytophagia</taxon>
        <taxon>Cytophagales</taxon>
        <taxon>Cytophagaceae</taxon>
        <taxon>Rhodonellum</taxon>
    </lineage>
</organism>
<name>A0A1H3SF07_9BACT</name>
<dbReference type="Pfam" id="PF11750">
    <property type="entry name" value="DUF3307"/>
    <property type="match status" value="1"/>
</dbReference>
<proteinExistence type="predicted"/>
<dbReference type="InterPro" id="IPR021737">
    <property type="entry name" value="Phage_phiKZ_Orf197"/>
</dbReference>
<sequence>MILFFKFLLAHLLGDFVFQPYSWVKDKEKKGYKSRKLYFHLGVHALLLATVLFFDISFWLGFLLILISHYGIDLIKIYWTNKKNERLLFFLDQMLHLVSLALISQMYEPMKIDWQFLGSAELGYFLLALVMVTFVGAILIKVIISPWSPKTEEKDGDSLAKAGRYIGMLERLFIFGFVLVDFLGGIGFLLAAKSIFRFGDLRLARDRKLTEYILIGTLLSFGLAILIGFLFKKLVLGQV</sequence>
<reference evidence="2 3" key="1">
    <citation type="submission" date="2016-10" db="EMBL/GenBank/DDBJ databases">
        <authorList>
            <person name="Varghese N."/>
            <person name="Submissions S."/>
        </authorList>
    </citation>
    <scope>NUCLEOTIDE SEQUENCE [LARGE SCALE GENOMIC DNA]</scope>
    <source>
        <strain evidence="2 3">DSM 17997</strain>
    </source>
</reference>
<evidence type="ECO:0000313" key="2">
    <source>
        <dbReference type="EMBL" id="SDZ36327.1"/>
    </source>
</evidence>
<dbReference type="RefSeq" id="WP_019598806.1">
    <property type="nucleotide sequence ID" value="NZ_FNQC01000011.1"/>
</dbReference>
<feature type="transmembrane region" description="Helical" evidence="1">
    <location>
        <begin position="38"/>
        <end position="66"/>
    </location>
</feature>
<evidence type="ECO:0000313" key="3">
    <source>
        <dbReference type="Proteomes" id="UP000199663"/>
    </source>
</evidence>
<evidence type="ECO:0000256" key="1">
    <source>
        <dbReference type="SAM" id="Phobius"/>
    </source>
</evidence>
<keyword evidence="1" id="KW-0812">Transmembrane</keyword>
<feature type="transmembrane region" description="Helical" evidence="1">
    <location>
        <begin position="212"/>
        <end position="231"/>
    </location>
</feature>
<feature type="transmembrane region" description="Helical" evidence="1">
    <location>
        <begin position="172"/>
        <end position="192"/>
    </location>
</feature>
<keyword evidence="1" id="KW-1133">Transmembrane helix</keyword>
<protein>
    <recommendedName>
        <fullName evidence="4">DUF3307 domain-containing protein</fullName>
    </recommendedName>
</protein>
<accession>A0A1H3SF07</accession>
<gene>
    <name evidence="2" type="ORF">SAMN05444412_11198</name>
</gene>
<evidence type="ECO:0008006" key="4">
    <source>
        <dbReference type="Google" id="ProtNLM"/>
    </source>
</evidence>
<dbReference type="EMBL" id="FNQC01000011">
    <property type="protein sequence ID" value="SDZ36327.1"/>
    <property type="molecule type" value="Genomic_DNA"/>
</dbReference>
<feature type="transmembrane region" description="Helical" evidence="1">
    <location>
        <begin position="87"/>
        <end position="107"/>
    </location>
</feature>
<comment type="caution">
    <text evidence="2">The sequence shown here is derived from an EMBL/GenBank/DDBJ whole genome shotgun (WGS) entry which is preliminary data.</text>
</comment>
<keyword evidence="1" id="KW-0472">Membrane</keyword>
<feature type="transmembrane region" description="Helical" evidence="1">
    <location>
        <begin position="122"/>
        <end position="144"/>
    </location>
</feature>
<dbReference type="Proteomes" id="UP000199663">
    <property type="component" value="Unassembled WGS sequence"/>
</dbReference>